<protein>
    <submittedName>
        <fullName evidence="2">Uncharacterized protein</fullName>
    </submittedName>
</protein>
<dbReference type="Proteomes" id="UP000270219">
    <property type="component" value="Unassembled WGS sequence"/>
</dbReference>
<keyword evidence="3" id="KW-1185">Reference proteome</keyword>
<feature type="transmembrane region" description="Helical" evidence="1">
    <location>
        <begin position="22"/>
        <end position="42"/>
    </location>
</feature>
<evidence type="ECO:0000256" key="1">
    <source>
        <dbReference type="SAM" id="Phobius"/>
    </source>
</evidence>
<keyword evidence="1" id="KW-0812">Transmembrane</keyword>
<accession>A0A498DDW6</accession>
<organism evidence="2 3">
    <name type="scientific">Oceanobacillus piezotolerans</name>
    <dbReference type="NCBI Taxonomy" id="2448030"/>
    <lineage>
        <taxon>Bacteria</taxon>
        <taxon>Bacillati</taxon>
        <taxon>Bacillota</taxon>
        <taxon>Bacilli</taxon>
        <taxon>Bacillales</taxon>
        <taxon>Bacillaceae</taxon>
        <taxon>Oceanobacillus</taxon>
    </lineage>
</organism>
<feature type="transmembrane region" description="Helical" evidence="1">
    <location>
        <begin position="54"/>
        <end position="74"/>
    </location>
</feature>
<dbReference type="OrthoDB" id="2969911at2"/>
<evidence type="ECO:0000313" key="3">
    <source>
        <dbReference type="Proteomes" id="UP000270219"/>
    </source>
</evidence>
<comment type="caution">
    <text evidence="2">The sequence shown here is derived from an EMBL/GenBank/DDBJ whole genome shotgun (WGS) entry which is preliminary data.</text>
</comment>
<evidence type="ECO:0000313" key="2">
    <source>
        <dbReference type="EMBL" id="RLL45174.1"/>
    </source>
</evidence>
<keyword evidence="1" id="KW-1133">Transmembrane helix</keyword>
<name>A0A498DDW6_9BACI</name>
<dbReference type="AlphaFoldDB" id="A0A498DDW6"/>
<feature type="transmembrane region" description="Helical" evidence="1">
    <location>
        <begin position="80"/>
        <end position="105"/>
    </location>
</feature>
<gene>
    <name evidence="2" type="ORF">D8M04_09955</name>
</gene>
<dbReference type="RefSeq" id="WP_121522763.1">
    <property type="nucleotide sequence ID" value="NZ_RCHR01000003.1"/>
</dbReference>
<proteinExistence type="predicted"/>
<keyword evidence="1" id="KW-0472">Membrane</keyword>
<dbReference type="EMBL" id="RCHR01000003">
    <property type="protein sequence ID" value="RLL45174.1"/>
    <property type="molecule type" value="Genomic_DNA"/>
</dbReference>
<sequence length="116" mass="13127">MNAFYFIKLSQLSALGIEENDIHLFLIIVGVILSFLLIKPIVEWFVVSQSTKVLSYLISSLFILVLFFTMVLSLDAIEPLTFSLLNMLLKVLAVFGAGLLLLRVVEFFSELRKGRN</sequence>
<reference evidence="2 3" key="1">
    <citation type="submission" date="2018-10" db="EMBL/GenBank/DDBJ databases">
        <title>Oceanobacillus sp. YLB-02 draft genome.</title>
        <authorList>
            <person name="Yu L."/>
        </authorList>
    </citation>
    <scope>NUCLEOTIDE SEQUENCE [LARGE SCALE GENOMIC DNA]</scope>
    <source>
        <strain evidence="2 3">YLB-02</strain>
    </source>
</reference>